<proteinExistence type="predicted"/>
<dbReference type="PIRSF" id="PIRSF001455">
    <property type="entry name" value="DHQ_synth"/>
    <property type="match status" value="1"/>
</dbReference>
<dbReference type="PANTHER" id="PTHR43622:SF3">
    <property type="entry name" value="2-EPI-5-EPI-VALIOLONE SYNTHASE"/>
    <property type="match status" value="1"/>
</dbReference>
<dbReference type="InterPro" id="IPR050071">
    <property type="entry name" value="Dehydroquinate_synthase"/>
</dbReference>
<dbReference type="GO" id="GO:0046872">
    <property type="term" value="F:metal ion binding"/>
    <property type="evidence" value="ECO:0007669"/>
    <property type="project" value="UniProtKB-KW"/>
</dbReference>
<keyword evidence="3" id="KW-0479">Metal-binding</keyword>
<evidence type="ECO:0000256" key="1">
    <source>
        <dbReference type="ARBA" id="ARBA00001911"/>
    </source>
</evidence>
<dbReference type="OrthoDB" id="9806583at2"/>
<evidence type="ECO:0000256" key="7">
    <source>
        <dbReference type="ARBA" id="ARBA00023285"/>
    </source>
</evidence>
<keyword evidence="5" id="KW-0520">NAD</keyword>
<keyword evidence="4" id="KW-0547">Nucleotide-binding</keyword>
<evidence type="ECO:0000256" key="6">
    <source>
        <dbReference type="ARBA" id="ARBA00023239"/>
    </source>
</evidence>
<evidence type="ECO:0000256" key="4">
    <source>
        <dbReference type="ARBA" id="ARBA00022741"/>
    </source>
</evidence>
<dbReference type="AlphaFoldDB" id="A0A0V8HD15"/>
<dbReference type="Proteomes" id="UP000181997">
    <property type="component" value="Unassembled WGS sequence"/>
</dbReference>
<evidence type="ECO:0000313" key="10">
    <source>
        <dbReference type="EMBL" id="SCC23587.1"/>
    </source>
</evidence>
<feature type="domain" description="3-dehydroquinate synthase N-terminal" evidence="8">
    <location>
        <begin position="81"/>
        <end position="192"/>
    </location>
</feature>
<dbReference type="GO" id="GO:0009073">
    <property type="term" value="P:aromatic amino acid family biosynthetic process"/>
    <property type="evidence" value="ECO:0007669"/>
    <property type="project" value="InterPro"/>
</dbReference>
<keyword evidence="6" id="KW-0456">Lyase</keyword>
<dbReference type="RefSeq" id="WP_058299307.1">
    <property type="nucleotide sequence ID" value="NZ_FMAU01000004.1"/>
</dbReference>
<dbReference type="Gene3D" id="3.40.50.1970">
    <property type="match status" value="1"/>
</dbReference>
<feature type="domain" description="3-dehydroquinate synthase C-terminal" evidence="9">
    <location>
        <begin position="195"/>
        <end position="326"/>
    </location>
</feature>
<gene>
    <name evidence="10" type="ORF">GA0061094_3323</name>
</gene>
<evidence type="ECO:0000256" key="3">
    <source>
        <dbReference type="ARBA" id="ARBA00022723"/>
    </source>
</evidence>
<dbReference type="InterPro" id="IPR030960">
    <property type="entry name" value="DHQS/DOIS_N"/>
</dbReference>
<organism evidence="10 11">
    <name type="scientific">[Bacillus] enclensis</name>
    <dbReference type="NCBI Taxonomy" id="1402860"/>
    <lineage>
        <taxon>Bacteria</taxon>
        <taxon>Bacillati</taxon>
        <taxon>Bacillota</taxon>
        <taxon>Bacilli</taxon>
        <taxon>Bacillales</taxon>
        <taxon>Bacillaceae</taxon>
        <taxon>Rossellomorea</taxon>
    </lineage>
</organism>
<evidence type="ECO:0000259" key="8">
    <source>
        <dbReference type="Pfam" id="PF01761"/>
    </source>
</evidence>
<dbReference type="Pfam" id="PF24621">
    <property type="entry name" value="DHQS_C"/>
    <property type="match status" value="1"/>
</dbReference>
<evidence type="ECO:0000313" key="11">
    <source>
        <dbReference type="Proteomes" id="UP000181997"/>
    </source>
</evidence>
<comment type="cofactor">
    <cofactor evidence="1">
        <name>NAD(+)</name>
        <dbReference type="ChEBI" id="CHEBI:57540"/>
    </cofactor>
</comment>
<dbReference type="InterPro" id="IPR056179">
    <property type="entry name" value="DHQS_C"/>
</dbReference>
<evidence type="ECO:0000259" key="9">
    <source>
        <dbReference type="Pfam" id="PF24621"/>
    </source>
</evidence>
<accession>A0A0V8HD15</accession>
<name>A0A0V8HD15_9BACI</name>
<dbReference type="Pfam" id="PF01761">
    <property type="entry name" value="DHQ_synthase"/>
    <property type="match status" value="1"/>
</dbReference>
<dbReference type="PANTHER" id="PTHR43622">
    <property type="entry name" value="3-DEHYDROQUINATE SYNTHASE"/>
    <property type="match status" value="1"/>
</dbReference>
<comment type="cofactor">
    <cofactor evidence="2">
        <name>Co(2+)</name>
        <dbReference type="ChEBI" id="CHEBI:48828"/>
    </cofactor>
</comment>
<dbReference type="GO" id="GO:0000166">
    <property type="term" value="F:nucleotide binding"/>
    <property type="evidence" value="ECO:0007669"/>
    <property type="project" value="UniProtKB-KW"/>
</dbReference>
<keyword evidence="7" id="KW-0170">Cobalt</keyword>
<dbReference type="InterPro" id="IPR030963">
    <property type="entry name" value="DHQ_synth_fam"/>
</dbReference>
<dbReference type="InterPro" id="IPR035872">
    <property type="entry name" value="EEVS-like"/>
</dbReference>
<dbReference type="Gene3D" id="1.20.1090.10">
    <property type="entry name" value="Dehydroquinate synthase-like - alpha domain"/>
    <property type="match status" value="1"/>
</dbReference>
<dbReference type="CDD" id="cd08199">
    <property type="entry name" value="EEVS"/>
    <property type="match status" value="1"/>
</dbReference>
<evidence type="ECO:0000256" key="2">
    <source>
        <dbReference type="ARBA" id="ARBA00001941"/>
    </source>
</evidence>
<evidence type="ECO:0000256" key="5">
    <source>
        <dbReference type="ARBA" id="ARBA00023027"/>
    </source>
</evidence>
<keyword evidence="11" id="KW-1185">Reference proteome</keyword>
<dbReference type="EMBL" id="FMAU01000004">
    <property type="protein sequence ID" value="SCC23587.1"/>
    <property type="molecule type" value="Genomic_DNA"/>
</dbReference>
<dbReference type="SUPFAM" id="SSF56796">
    <property type="entry name" value="Dehydroquinate synthase-like"/>
    <property type="match status" value="1"/>
</dbReference>
<sequence>MSVSSNFLAFEQFAGLTTNLKVEYHITETSDVFNVNNLTIQQNCKSKKLLIVTSPTVYRLYGHQITEYLSYHFSEDSYKIIVIETTEENKDFDNVMKICEAGKNFGLDRRSLLVAIGGGILMDMVGFAASMYKRKIDYIRIPTTLVGQIDAGVGVKTGVNFKGSKNFIGAFHPPYSVINDTSLLYTLEKDELICGLAEIIKMGIIVDAQLFELVNTYGFSLVDSNFQGNLEAANSINQKAVQRMLEQLESNLFELFLERLVDFGHTFSPFIEEFSNYQIKHGIAVGYDMAISTEISYLLNRISKKDRDKILTTLMKIGINIYHKETFIAEKMWNSLNNIVLHRGNKLNLVIPTGIGQSDFLRELTNLSPELLHQAIENLAAYQYSYTEGILT</sequence>
<dbReference type="GO" id="GO:0003856">
    <property type="term" value="F:3-dehydroquinate synthase activity"/>
    <property type="evidence" value="ECO:0007669"/>
    <property type="project" value="TreeGrafter"/>
</dbReference>
<dbReference type="GO" id="GO:0017000">
    <property type="term" value="P:antibiotic biosynthetic process"/>
    <property type="evidence" value="ECO:0007669"/>
    <property type="project" value="InterPro"/>
</dbReference>
<reference evidence="11" key="1">
    <citation type="submission" date="2016-08" db="EMBL/GenBank/DDBJ databases">
        <authorList>
            <person name="Varghese N."/>
            <person name="Submissions Spin"/>
        </authorList>
    </citation>
    <scope>NUCLEOTIDE SEQUENCE [LARGE SCALE GENOMIC DNA]</scope>
    <source>
        <strain evidence="11">SGD-1123</strain>
    </source>
</reference>
<protein>
    <submittedName>
        <fullName evidence="10">3-dehydroquinate synthase</fullName>
    </submittedName>
</protein>